<dbReference type="PANTHER" id="PTHR11410:SF0">
    <property type="entry name" value="ATP SYNTHASE SUBUNIT A"/>
    <property type="match status" value="1"/>
</dbReference>
<comment type="similarity">
    <text evidence="2 11 12">Belongs to the ATPase A chain family.</text>
</comment>
<dbReference type="OrthoDB" id="9809130at2"/>
<evidence type="ECO:0000256" key="5">
    <source>
        <dbReference type="ARBA" id="ARBA00022692"/>
    </source>
</evidence>
<evidence type="ECO:0000313" key="14">
    <source>
        <dbReference type="EMBL" id="OAX55556.1"/>
    </source>
</evidence>
<protein>
    <recommendedName>
        <fullName evidence="11 12">ATP synthase subunit a</fullName>
    </recommendedName>
    <alternativeName>
        <fullName evidence="11">ATP synthase F0 sector subunit a</fullName>
    </alternativeName>
    <alternativeName>
        <fullName evidence="11">F-ATPase subunit 6</fullName>
    </alternativeName>
</protein>
<feature type="transmembrane region" description="Helical" evidence="11">
    <location>
        <begin position="92"/>
        <end position="112"/>
    </location>
</feature>
<evidence type="ECO:0000256" key="9">
    <source>
        <dbReference type="ARBA" id="ARBA00023136"/>
    </source>
</evidence>
<keyword evidence="10 11" id="KW-0066">ATP synthesis</keyword>
<feature type="transmembrane region" description="Helical" evidence="11">
    <location>
        <begin position="36"/>
        <end position="54"/>
    </location>
</feature>
<keyword evidence="7 11" id="KW-1133">Transmembrane helix</keyword>
<dbReference type="GO" id="GO:0045259">
    <property type="term" value="C:proton-transporting ATP synthase complex"/>
    <property type="evidence" value="ECO:0007669"/>
    <property type="project" value="UniProtKB-KW"/>
</dbReference>
<evidence type="ECO:0000313" key="13">
    <source>
        <dbReference type="EMBL" id="OAX51498.1"/>
    </source>
</evidence>
<keyword evidence="6 11" id="KW-0375">Hydrogen ion transport</keyword>
<comment type="function">
    <text evidence="11 12">Key component of the proton channel; it plays a direct role in the translocation of protons across the membrane.</text>
</comment>
<dbReference type="GO" id="GO:0046933">
    <property type="term" value="F:proton-transporting ATP synthase activity, rotational mechanism"/>
    <property type="evidence" value="ECO:0007669"/>
    <property type="project" value="UniProtKB-UniRule"/>
</dbReference>
<evidence type="ECO:0000313" key="15">
    <source>
        <dbReference type="EMBL" id="OIJ36489.1"/>
    </source>
</evidence>
<keyword evidence="9 11" id="KW-0472">Membrane</keyword>
<gene>
    <name evidence="11" type="primary">atpB</name>
    <name evidence="14" type="ORF">A5N15_10070</name>
    <name evidence="13" type="ORF">AN277_0208365</name>
    <name evidence="15" type="ORF">BK826_03530</name>
</gene>
<dbReference type="Proteomes" id="UP000179540">
    <property type="component" value="Unassembled WGS sequence"/>
</dbReference>
<feature type="transmembrane region" description="Helical" evidence="11">
    <location>
        <begin position="124"/>
        <end position="142"/>
    </location>
</feature>
<comment type="subcellular location">
    <subcellularLocation>
        <location evidence="11 12">Cell membrane</location>
        <topology evidence="11 12">Multi-pass membrane protein</topology>
    </subcellularLocation>
    <subcellularLocation>
        <location evidence="1">Membrane</location>
        <topology evidence="1">Multi-pass membrane protein</topology>
    </subcellularLocation>
</comment>
<evidence type="ECO:0000313" key="17">
    <source>
        <dbReference type="Proteomes" id="UP000092021"/>
    </source>
</evidence>
<keyword evidence="8 11" id="KW-0406">Ion transport</keyword>
<evidence type="ECO:0000256" key="11">
    <source>
        <dbReference type="HAMAP-Rule" id="MF_01393"/>
    </source>
</evidence>
<reference evidence="13" key="3">
    <citation type="submission" date="2016-04" db="EMBL/GenBank/DDBJ databases">
        <authorList>
            <person name="Evans L.H."/>
            <person name="Alamgir A."/>
            <person name="Owens N."/>
            <person name="Weber N.D."/>
            <person name="Virtaneva K."/>
            <person name="Barbian K."/>
            <person name="Babar A."/>
            <person name="Rosenke K."/>
        </authorList>
    </citation>
    <scope>NUCLEOTIDE SEQUENCE [LARGE SCALE GENOMIC DNA]</scope>
    <source>
        <strain evidence="13">RUTW2-3</strain>
    </source>
</reference>
<dbReference type="EMBL" id="LWGZ01000901">
    <property type="protein sequence ID" value="OAX55556.1"/>
    <property type="molecule type" value="Genomic_DNA"/>
</dbReference>
<evidence type="ECO:0000256" key="7">
    <source>
        <dbReference type="ARBA" id="ARBA00022989"/>
    </source>
</evidence>
<evidence type="ECO:0000256" key="1">
    <source>
        <dbReference type="ARBA" id="ARBA00004141"/>
    </source>
</evidence>
<dbReference type="EMBL" id="LJBJ02000017">
    <property type="protein sequence ID" value="OAX51498.1"/>
    <property type="molecule type" value="Genomic_DNA"/>
</dbReference>
<dbReference type="AlphaFoldDB" id="A0A147E7L4"/>
<dbReference type="GO" id="GO:0005886">
    <property type="term" value="C:plasma membrane"/>
    <property type="evidence" value="ECO:0007669"/>
    <property type="project" value="UniProtKB-SubCell"/>
</dbReference>
<dbReference type="Proteomes" id="UP000053171">
    <property type="component" value="Unassembled WGS sequence"/>
</dbReference>
<dbReference type="EMBL" id="MODZ01000003">
    <property type="protein sequence ID" value="OIJ36489.1"/>
    <property type="molecule type" value="Genomic_DNA"/>
</dbReference>
<evidence type="ECO:0000313" key="16">
    <source>
        <dbReference type="Proteomes" id="UP000053171"/>
    </source>
</evidence>
<reference evidence="16" key="2">
    <citation type="submission" date="2016-04" db="EMBL/GenBank/DDBJ databases">
        <authorList>
            <person name="Waterworth S."/>
            <person name="Matcher G."/>
        </authorList>
    </citation>
    <scope>NUCLEOTIDE SEQUENCE [LARGE SCALE GENOMIC DNA]</scope>
    <source>
        <strain evidence="16">RuSp02-3</strain>
    </source>
</reference>
<feature type="transmembrane region" description="Helical" evidence="11">
    <location>
        <begin position="186"/>
        <end position="209"/>
    </location>
</feature>
<dbReference type="CDD" id="cd00310">
    <property type="entry name" value="ATP-synt_Fo_a_6"/>
    <property type="match status" value="1"/>
</dbReference>
<organism evidence="14 17">
    <name type="scientific">Rothia kristinae</name>
    <dbReference type="NCBI Taxonomy" id="37923"/>
    <lineage>
        <taxon>Bacteria</taxon>
        <taxon>Bacillati</taxon>
        <taxon>Actinomycetota</taxon>
        <taxon>Actinomycetes</taxon>
        <taxon>Micrococcales</taxon>
        <taxon>Micrococcaceae</taxon>
        <taxon>Rothia</taxon>
    </lineage>
</organism>
<dbReference type="InterPro" id="IPR045083">
    <property type="entry name" value="ATP_synth_F0_asu_bact/mt"/>
</dbReference>
<evidence type="ECO:0000256" key="10">
    <source>
        <dbReference type="ARBA" id="ARBA00023310"/>
    </source>
</evidence>
<reference evidence="15 18" key="4">
    <citation type="submission" date="2016-10" db="EMBL/GenBank/DDBJ databases">
        <title>Draft genome sequence of strain LCT isolated from the Shenzhou X spacecraft of China.</title>
        <authorList>
            <person name="Huang B."/>
        </authorList>
    </citation>
    <scope>NUCLEOTIDE SEQUENCE [LARGE SCALE GENOMIC DNA]</scope>
    <source>
        <strain evidence="15 18">LCT-H5</strain>
    </source>
</reference>
<feature type="transmembrane region" description="Helical" evidence="11">
    <location>
        <begin position="241"/>
        <end position="259"/>
    </location>
</feature>
<evidence type="ECO:0000256" key="2">
    <source>
        <dbReference type="ARBA" id="ARBA00006810"/>
    </source>
</evidence>
<dbReference type="PRINTS" id="PR00123">
    <property type="entry name" value="ATPASEA"/>
</dbReference>
<evidence type="ECO:0000256" key="4">
    <source>
        <dbReference type="ARBA" id="ARBA00022547"/>
    </source>
</evidence>
<dbReference type="Proteomes" id="UP000092021">
    <property type="component" value="Unassembled WGS sequence"/>
</dbReference>
<keyword evidence="16" id="KW-1185">Reference proteome</keyword>
<comment type="caution">
    <text evidence="14">The sequence shown here is derived from an EMBL/GenBank/DDBJ whole genome shotgun (WGS) entry which is preliminary data.</text>
</comment>
<dbReference type="Pfam" id="PF00119">
    <property type="entry name" value="ATP-synt_A"/>
    <property type="match status" value="1"/>
</dbReference>
<dbReference type="InterPro" id="IPR000568">
    <property type="entry name" value="ATP_synth_F0_asu"/>
</dbReference>
<dbReference type="Gene3D" id="1.20.120.220">
    <property type="entry name" value="ATP synthase, F0 complex, subunit A"/>
    <property type="match status" value="1"/>
</dbReference>
<dbReference type="PATRIC" id="fig|37923.10.peg.2057"/>
<dbReference type="NCBIfam" id="TIGR01131">
    <property type="entry name" value="ATP_synt_6_or_A"/>
    <property type="match status" value="1"/>
</dbReference>
<keyword evidence="4 11" id="KW-0138">CF(0)</keyword>
<dbReference type="STRING" id="37923.BK826_03530"/>
<dbReference type="PANTHER" id="PTHR11410">
    <property type="entry name" value="ATP SYNTHASE SUBUNIT A"/>
    <property type="match status" value="1"/>
</dbReference>
<dbReference type="HAMAP" id="MF_01393">
    <property type="entry name" value="ATP_synth_a_bact"/>
    <property type="match status" value="1"/>
</dbReference>
<name>A0A147E7L4_9MICC</name>
<keyword evidence="5 11" id="KW-0812">Transmembrane</keyword>
<evidence type="ECO:0000313" key="18">
    <source>
        <dbReference type="Proteomes" id="UP000179540"/>
    </source>
</evidence>
<keyword evidence="3 11" id="KW-0813">Transport</keyword>
<sequence length="262" mass="28840">MLDTGLVLAAFEPPTVEDMHLAPFFHVGSFDFGKQTLLVLLSVVVVAAFFLAAARKHAMVPGRMQFVGEAGYGFVRNSLGRDLIGAHQFKPFVPVLFTSFFFILVNNLWGSIPFIQLPAFSHIGAAYAMAGFAYIFWVAVGIRNKGLGGFFKSMTMPSGVPWPFYIILIPLEFLSNLIIRPMTHSLRLFATMFAGHLALMIAAYMLGFLLTEGGVGGWLTAPFAAVFGLFLYFLELMIQVIQAYVFTLLFAVYIQGSVAEAH</sequence>
<evidence type="ECO:0000256" key="8">
    <source>
        <dbReference type="ARBA" id="ARBA00023065"/>
    </source>
</evidence>
<feature type="transmembrane region" description="Helical" evidence="11">
    <location>
        <begin position="215"/>
        <end position="234"/>
    </location>
</feature>
<dbReference type="SUPFAM" id="SSF81336">
    <property type="entry name" value="F1F0 ATP synthase subunit A"/>
    <property type="match status" value="1"/>
</dbReference>
<reference evidence="14 17" key="1">
    <citation type="submission" date="2016-04" db="EMBL/GenBank/DDBJ databases">
        <title>Identification of putative biosynthetic pathways for the production of bioactive secondary metabolites by the marine actinomycete Kocuria kristinae RUTW2-3.</title>
        <authorList>
            <person name="Waterworth S.C."/>
            <person name="Walmsley T.A."/>
            <person name="Matongo T."/>
            <person name="Davies-Coleman M.T."/>
            <person name="Dorrington R.A."/>
        </authorList>
    </citation>
    <scope>NUCLEOTIDE SEQUENCE [LARGE SCALE GENOMIC DNA]</scope>
    <source>
        <strain evidence="16">RuSp02-3</strain>
        <strain evidence="13">RUTW2-3</strain>
        <strain evidence="14 17">RUTW4-5</strain>
    </source>
</reference>
<evidence type="ECO:0000256" key="6">
    <source>
        <dbReference type="ARBA" id="ARBA00022781"/>
    </source>
</evidence>
<evidence type="ECO:0000256" key="12">
    <source>
        <dbReference type="RuleBase" id="RU000483"/>
    </source>
</evidence>
<dbReference type="InterPro" id="IPR035908">
    <property type="entry name" value="F0_ATP_A_sf"/>
</dbReference>
<feature type="transmembrane region" description="Helical" evidence="11">
    <location>
        <begin position="162"/>
        <end position="179"/>
    </location>
</feature>
<accession>A0A147E7L4</accession>
<evidence type="ECO:0000256" key="3">
    <source>
        <dbReference type="ARBA" id="ARBA00022448"/>
    </source>
</evidence>
<keyword evidence="11" id="KW-1003">Cell membrane</keyword>
<proteinExistence type="inferred from homology"/>